<evidence type="ECO:0000256" key="4">
    <source>
        <dbReference type="SAM" id="MobiDB-lite"/>
    </source>
</evidence>
<dbReference type="InterPro" id="IPR018062">
    <property type="entry name" value="HTH_AraC-typ_CS"/>
</dbReference>
<gene>
    <name evidence="6" type="ORF">FQP89_14225</name>
</gene>
<proteinExistence type="predicted"/>
<feature type="compositionally biased region" description="Basic and acidic residues" evidence="4">
    <location>
        <begin position="12"/>
        <end position="21"/>
    </location>
</feature>
<evidence type="ECO:0000313" key="7">
    <source>
        <dbReference type="Proteomes" id="UP000317288"/>
    </source>
</evidence>
<keyword evidence="2" id="KW-0238">DNA-binding</keyword>
<dbReference type="InterPro" id="IPR009057">
    <property type="entry name" value="Homeodomain-like_sf"/>
</dbReference>
<keyword evidence="3" id="KW-0804">Transcription</keyword>
<feature type="domain" description="HTH araC/xylS-type" evidence="5">
    <location>
        <begin position="82"/>
        <end position="180"/>
    </location>
</feature>
<keyword evidence="1" id="KW-0805">Transcription regulation</keyword>
<dbReference type="InterPro" id="IPR020449">
    <property type="entry name" value="Tscrpt_reg_AraC-type_HTH"/>
</dbReference>
<accession>A0A558J6K7</accession>
<name>A0A558J6K7_9GAMM</name>
<evidence type="ECO:0000313" key="6">
    <source>
        <dbReference type="EMBL" id="TVU89162.1"/>
    </source>
</evidence>
<evidence type="ECO:0000256" key="2">
    <source>
        <dbReference type="ARBA" id="ARBA00023125"/>
    </source>
</evidence>
<dbReference type="PROSITE" id="PS00041">
    <property type="entry name" value="HTH_ARAC_FAMILY_1"/>
    <property type="match status" value="1"/>
</dbReference>
<evidence type="ECO:0000259" key="5">
    <source>
        <dbReference type="PROSITE" id="PS01124"/>
    </source>
</evidence>
<dbReference type="EMBL" id="VNFE01000004">
    <property type="protein sequence ID" value="TVU89162.1"/>
    <property type="molecule type" value="Genomic_DNA"/>
</dbReference>
<protein>
    <submittedName>
        <fullName evidence="6">Helix-turn-helix transcriptional regulator</fullName>
    </submittedName>
</protein>
<dbReference type="PANTHER" id="PTHR46796">
    <property type="entry name" value="HTH-TYPE TRANSCRIPTIONAL ACTIVATOR RHAS-RELATED"/>
    <property type="match status" value="1"/>
</dbReference>
<comment type="caution">
    <text evidence="6">The sequence shown here is derived from an EMBL/GenBank/DDBJ whole genome shotgun (WGS) entry which is preliminary data.</text>
</comment>
<dbReference type="RefSeq" id="WP_144812204.1">
    <property type="nucleotide sequence ID" value="NZ_VNFE01000004.1"/>
</dbReference>
<dbReference type="InterPro" id="IPR050204">
    <property type="entry name" value="AraC_XylS_family_regulators"/>
</dbReference>
<evidence type="ECO:0000256" key="1">
    <source>
        <dbReference type="ARBA" id="ARBA00023015"/>
    </source>
</evidence>
<dbReference type="PRINTS" id="PR00032">
    <property type="entry name" value="HTHARAC"/>
</dbReference>
<reference evidence="6 7" key="1">
    <citation type="submission" date="2019-07" db="EMBL/GenBank/DDBJ databases">
        <title>Diversity of Bacteria from Kongsfjorden, Arctic.</title>
        <authorList>
            <person name="Yu Y."/>
        </authorList>
    </citation>
    <scope>NUCLEOTIDE SEQUENCE [LARGE SCALE GENOMIC DNA]</scope>
    <source>
        <strain evidence="6 7">SM1922</strain>
    </source>
</reference>
<evidence type="ECO:0000256" key="3">
    <source>
        <dbReference type="ARBA" id="ARBA00023163"/>
    </source>
</evidence>
<dbReference type="GO" id="GO:0003700">
    <property type="term" value="F:DNA-binding transcription factor activity"/>
    <property type="evidence" value="ECO:0007669"/>
    <property type="project" value="InterPro"/>
</dbReference>
<dbReference type="SMART" id="SM00342">
    <property type="entry name" value="HTH_ARAC"/>
    <property type="match status" value="1"/>
</dbReference>
<dbReference type="PROSITE" id="PS01124">
    <property type="entry name" value="HTH_ARAC_FAMILY_2"/>
    <property type="match status" value="1"/>
</dbReference>
<dbReference type="GO" id="GO:0043565">
    <property type="term" value="F:sequence-specific DNA binding"/>
    <property type="evidence" value="ECO:0007669"/>
    <property type="project" value="InterPro"/>
</dbReference>
<dbReference type="PANTHER" id="PTHR46796:SF14">
    <property type="entry name" value="TRANSCRIPTIONAL REGULATORY PROTEIN"/>
    <property type="match status" value="1"/>
</dbReference>
<dbReference type="SUPFAM" id="SSF46689">
    <property type="entry name" value="Homeodomain-like"/>
    <property type="match status" value="2"/>
</dbReference>
<dbReference type="Gene3D" id="1.10.10.60">
    <property type="entry name" value="Homeodomain-like"/>
    <property type="match status" value="2"/>
</dbReference>
<dbReference type="AlphaFoldDB" id="A0A558J6K7"/>
<dbReference type="InterPro" id="IPR018060">
    <property type="entry name" value="HTH_AraC"/>
</dbReference>
<feature type="region of interest" description="Disordered" evidence="4">
    <location>
        <begin position="1"/>
        <end position="21"/>
    </location>
</feature>
<organism evidence="6 7">
    <name type="scientific">Vreelandella titanicae</name>
    <dbReference type="NCBI Taxonomy" id="664683"/>
    <lineage>
        <taxon>Bacteria</taxon>
        <taxon>Pseudomonadati</taxon>
        <taxon>Pseudomonadota</taxon>
        <taxon>Gammaproteobacteria</taxon>
        <taxon>Oceanospirillales</taxon>
        <taxon>Halomonadaceae</taxon>
        <taxon>Vreelandella</taxon>
    </lineage>
</organism>
<sequence length="205" mass="22629">MSRPEFFVTPGDGEKAPSSHPELVKQAKQLLTLLMETEQTIHSDPDIASTYLDQAIALLAVDNQSEPSPCKHRGGLARWQVSRVDTFISEHIDHCIRTTELASLLGLSVSHFSHAFKQTTGVTPLTYVAAARVEAARQDMLCSARSLSEIALRHGFCDQSHFCRVFRRETGLAPQTWRKLHAPKARLQAALLGSSTPQTAQVSRT</sequence>
<dbReference type="Proteomes" id="UP000317288">
    <property type="component" value="Unassembled WGS sequence"/>
</dbReference>
<dbReference type="Pfam" id="PF12833">
    <property type="entry name" value="HTH_18"/>
    <property type="match status" value="1"/>
</dbReference>